<feature type="chain" id="PRO_5039955139" evidence="4">
    <location>
        <begin position="20"/>
        <end position="306"/>
    </location>
</feature>
<keyword evidence="3" id="KW-1133">Transmembrane helix</keyword>
<dbReference type="Proteomes" id="UP001107558">
    <property type="component" value="Chromosome 4"/>
</dbReference>
<proteinExistence type="predicted"/>
<keyword evidence="3" id="KW-0812">Transmembrane</keyword>
<reference evidence="5" key="1">
    <citation type="submission" date="2021-03" db="EMBL/GenBank/DDBJ databases">
        <title>Chromosome level genome of the anhydrobiotic midge Polypedilum vanderplanki.</title>
        <authorList>
            <person name="Yoshida Y."/>
            <person name="Kikawada T."/>
            <person name="Gusev O."/>
        </authorList>
    </citation>
    <scope>NUCLEOTIDE SEQUENCE</scope>
    <source>
        <strain evidence="5">NIAS01</strain>
        <tissue evidence="5">Whole body or cell culture</tissue>
    </source>
</reference>
<protein>
    <submittedName>
        <fullName evidence="5">Uncharacterized protein</fullName>
    </submittedName>
</protein>
<keyword evidence="6" id="KW-1185">Reference proteome</keyword>
<dbReference type="SUPFAM" id="SSF52058">
    <property type="entry name" value="L domain-like"/>
    <property type="match status" value="1"/>
</dbReference>
<gene>
    <name evidence="5" type="ORF">PVAND_016872</name>
</gene>
<dbReference type="Gene3D" id="3.80.10.10">
    <property type="entry name" value="Ribonuclease Inhibitor"/>
    <property type="match status" value="1"/>
</dbReference>
<evidence type="ECO:0000256" key="3">
    <source>
        <dbReference type="SAM" id="Phobius"/>
    </source>
</evidence>
<feature type="signal peptide" evidence="4">
    <location>
        <begin position="1"/>
        <end position="19"/>
    </location>
</feature>
<dbReference type="AlphaFoldDB" id="A0A9J6BHB4"/>
<dbReference type="PANTHER" id="PTHR24366">
    <property type="entry name" value="IG(IMMUNOGLOBULIN) AND LRR(LEUCINE RICH REPEAT) DOMAINS"/>
    <property type="match status" value="1"/>
</dbReference>
<accession>A0A9J6BHB4</accession>
<keyword evidence="2" id="KW-0677">Repeat</keyword>
<evidence type="ECO:0000256" key="1">
    <source>
        <dbReference type="ARBA" id="ARBA00022614"/>
    </source>
</evidence>
<feature type="transmembrane region" description="Helical" evidence="3">
    <location>
        <begin position="263"/>
        <end position="288"/>
    </location>
</feature>
<dbReference type="InterPro" id="IPR003591">
    <property type="entry name" value="Leu-rich_rpt_typical-subtyp"/>
</dbReference>
<dbReference type="PANTHER" id="PTHR24366:SF96">
    <property type="entry name" value="LEUCINE RICH REPEAT CONTAINING 53"/>
    <property type="match status" value="1"/>
</dbReference>
<dbReference type="EMBL" id="JADBJN010000004">
    <property type="protein sequence ID" value="KAG5668967.1"/>
    <property type="molecule type" value="Genomic_DNA"/>
</dbReference>
<comment type="caution">
    <text evidence="5">The sequence shown here is derived from an EMBL/GenBank/DDBJ whole genome shotgun (WGS) entry which is preliminary data.</text>
</comment>
<sequence length="306" mass="36421">MKFISSFLCFSFIFINTNAEIVKITCIFGLDEFKLLNSIYTCEPDRFHNNVIDSKVELNISGTHVNSKINNDVLAFKIDIHRMKVFPSSLEKFFPNLRVIYINDGPLEFIRQFDLKPFPNLHTLDLHENQIEIIEADLFKFNQRLEIIWLSDNKIFEIHPNVFDHLIILHYLYLMNNPCISKTARGNRTEVKEIINSVKLRCVHGKMTTIKPEFEDSEDDEDRQFHDLSERIKEFEEEDEEYSEWEHPIMYIHKEQEKLKSRYTFIFFMMFTTIFILTIALITTCIIYRRGNSNNFGTVSMQRLMT</sequence>
<keyword evidence="4" id="KW-0732">Signal</keyword>
<dbReference type="OrthoDB" id="7789549at2759"/>
<evidence type="ECO:0000313" key="5">
    <source>
        <dbReference type="EMBL" id="KAG5668967.1"/>
    </source>
</evidence>
<dbReference type="InterPro" id="IPR001611">
    <property type="entry name" value="Leu-rich_rpt"/>
</dbReference>
<dbReference type="Pfam" id="PF13855">
    <property type="entry name" value="LRR_8"/>
    <property type="match status" value="1"/>
</dbReference>
<keyword evidence="1" id="KW-0433">Leucine-rich repeat</keyword>
<dbReference type="PROSITE" id="PS51450">
    <property type="entry name" value="LRR"/>
    <property type="match status" value="1"/>
</dbReference>
<name>A0A9J6BHB4_POLVA</name>
<organism evidence="5 6">
    <name type="scientific">Polypedilum vanderplanki</name>
    <name type="common">Sleeping chironomid midge</name>
    <dbReference type="NCBI Taxonomy" id="319348"/>
    <lineage>
        <taxon>Eukaryota</taxon>
        <taxon>Metazoa</taxon>
        <taxon>Ecdysozoa</taxon>
        <taxon>Arthropoda</taxon>
        <taxon>Hexapoda</taxon>
        <taxon>Insecta</taxon>
        <taxon>Pterygota</taxon>
        <taxon>Neoptera</taxon>
        <taxon>Endopterygota</taxon>
        <taxon>Diptera</taxon>
        <taxon>Nematocera</taxon>
        <taxon>Chironomoidea</taxon>
        <taxon>Chironomidae</taxon>
        <taxon>Chironominae</taxon>
        <taxon>Polypedilum</taxon>
        <taxon>Polypedilum</taxon>
    </lineage>
</organism>
<dbReference type="SMART" id="SM00369">
    <property type="entry name" value="LRR_TYP"/>
    <property type="match status" value="2"/>
</dbReference>
<dbReference type="InterPro" id="IPR032675">
    <property type="entry name" value="LRR_dom_sf"/>
</dbReference>
<evidence type="ECO:0000256" key="4">
    <source>
        <dbReference type="SAM" id="SignalP"/>
    </source>
</evidence>
<evidence type="ECO:0000256" key="2">
    <source>
        <dbReference type="ARBA" id="ARBA00022737"/>
    </source>
</evidence>
<keyword evidence="3" id="KW-0472">Membrane</keyword>
<evidence type="ECO:0000313" key="6">
    <source>
        <dbReference type="Proteomes" id="UP001107558"/>
    </source>
</evidence>